<dbReference type="SMART" id="SM00487">
    <property type="entry name" value="DEXDc"/>
    <property type="match status" value="1"/>
</dbReference>
<dbReference type="CDD" id="cd18033">
    <property type="entry name" value="DEXDc_FANCM"/>
    <property type="match status" value="1"/>
</dbReference>
<dbReference type="AlphaFoldDB" id="G8JU10"/>
<evidence type="ECO:0000259" key="12">
    <source>
        <dbReference type="PROSITE" id="PS51194"/>
    </source>
</evidence>
<dbReference type="eggNOG" id="KOG0354">
    <property type="taxonomic scope" value="Eukaryota"/>
</dbReference>
<dbReference type="GO" id="GO:0070336">
    <property type="term" value="F:flap-structured DNA binding"/>
    <property type="evidence" value="ECO:0007669"/>
    <property type="project" value="EnsemblFungi"/>
</dbReference>
<dbReference type="PANTHER" id="PTHR14025">
    <property type="entry name" value="FANCONI ANEMIA GROUP M FANCM FAMILY MEMBER"/>
    <property type="match status" value="1"/>
</dbReference>
<feature type="region of interest" description="Disordered" evidence="10">
    <location>
        <begin position="523"/>
        <end position="552"/>
    </location>
</feature>
<proteinExistence type="inferred from homology"/>
<comment type="catalytic activity">
    <reaction evidence="8 9">
        <text>ATP + H2O = ADP + phosphate + H(+)</text>
        <dbReference type="Rhea" id="RHEA:13065"/>
        <dbReference type="ChEBI" id="CHEBI:15377"/>
        <dbReference type="ChEBI" id="CHEBI:15378"/>
        <dbReference type="ChEBI" id="CHEBI:30616"/>
        <dbReference type="ChEBI" id="CHEBI:43474"/>
        <dbReference type="ChEBI" id="CHEBI:456216"/>
        <dbReference type="EC" id="3.6.4.12"/>
    </reaction>
</comment>
<dbReference type="GO" id="GO:0045003">
    <property type="term" value="P:double-strand break repair via synthesis-dependent strand annealing"/>
    <property type="evidence" value="ECO:0007669"/>
    <property type="project" value="TreeGrafter"/>
</dbReference>
<gene>
    <name evidence="13" type="ordered locus">Ecym_4473</name>
</gene>
<dbReference type="OrthoDB" id="164902at2759"/>
<comment type="subcellular location">
    <subcellularLocation>
        <location evidence="1 9">Nucleus</location>
    </subcellularLocation>
</comment>
<dbReference type="OMA" id="EGIKWRN"/>
<dbReference type="KEGG" id="erc:Ecym_4473"/>
<evidence type="ECO:0000256" key="6">
    <source>
        <dbReference type="ARBA" id="ARBA00022840"/>
    </source>
</evidence>
<dbReference type="GO" id="GO:0043138">
    <property type="term" value="F:3'-5' DNA helicase activity"/>
    <property type="evidence" value="ECO:0007669"/>
    <property type="project" value="EnsemblFungi"/>
</dbReference>
<dbReference type="GO" id="GO:0007535">
    <property type="term" value="P:donor selection"/>
    <property type="evidence" value="ECO:0007669"/>
    <property type="project" value="EnsemblFungi"/>
</dbReference>
<dbReference type="FunCoup" id="G8JU10">
    <property type="interactions" value="245"/>
</dbReference>
<keyword evidence="14" id="KW-1185">Reference proteome</keyword>
<dbReference type="GO" id="GO:0036297">
    <property type="term" value="P:interstrand cross-link repair"/>
    <property type="evidence" value="ECO:0007669"/>
    <property type="project" value="EnsemblFungi"/>
</dbReference>
<evidence type="ECO:0000313" key="13">
    <source>
        <dbReference type="EMBL" id="AET39513.1"/>
    </source>
</evidence>
<evidence type="ECO:0000256" key="10">
    <source>
        <dbReference type="SAM" id="MobiDB-lite"/>
    </source>
</evidence>
<sequence length="1011" mass="116355">MTTNMSDFSDLEDADLEELLDTKVNRCVQTSVIRHPLLVQRDLTGKVLEGEKRYYEEIKTTVTYKPTHHQLCYDQLNSFIYPTNYEVRDYQYEIVKRALFENVLCAIPTGMGKTFIASTVMLNYFRWTKNAKIIFTAPTRPLVAQQIKACLGVTGIPYNQTAILLDKSRKHREQIWAEKRVFFATPQVIENDLKRGVLNPKDIVLVVIDEAHRARGSYAYVEVTKFIERFNTSYRMLALTATPATDIEGVQEVVENLQISKIEIRTEESEDIVKYMKRRDYEKVNVPFTSEIEDIIEQIGIAATPVLKEAVQLGLYDDCEPVNINAYVAMQQSQRLISNSSIPEGVKWKNYFTLQLLSHVGHMLKRLKIYGIRTFYSYFDNKYREFTTKCELGKSKNKTAQSFYSSPILKNVIKTCQRYLSVPEFLGHGKLQCVRNELSTFFVNVNADSRVIIFTELRESALEIVKCIDDMNDKSFRPHIFIGQARGKEGFDQTEYIRKYTPKGRTKADRFRRIDEERQIQEEKMKKKEEEKLLRSSRRTGSSEEAQITGMSQKQQKEVISKFKKGEYNVLVCTSIGEEGLDIGEVDMIICYDTTSSPIKNIQRMGRTGRKRDGRIVLLLSDNESNKFEKAMEDYAQLQRLIGQGSINYKVADRIIPANMNPKCQKEFITVSATNNEVNEMEDTDAVIKFATQAMLGKLDNKKTGKKKVTKATPKRFFMPDNVEHGIVPAVNLVNRYDIRENGEYELAEKSTNKKKLTNVPKGQHTLLDRLEHDSLESDMSSPEMASQNLIVDIKPKLLSDILMKQDITLGADQIPSSYDSEILNPDTTMVFDTKHLEFPSKRSLDTDDPPQLLKKQKADKNAFIDKETTYKNTFNKSDGLLTPSEKKYFEENYSSVNLVSWEPKPLFSHPKLKVYKIPHCERVRSIISVFDAMNNDDKEQIIEMHRKNAIARRVEHQLATETNEPTHRAVIVSNHDIRLISQELEFEETCDRSEIDVLDDDGGLSDLLCI</sequence>
<dbReference type="Gene3D" id="3.40.50.300">
    <property type="entry name" value="P-loop containing nucleotide triphosphate hydrolases"/>
    <property type="match status" value="2"/>
</dbReference>
<dbReference type="Pfam" id="PF04851">
    <property type="entry name" value="ResIII"/>
    <property type="match status" value="1"/>
</dbReference>
<evidence type="ECO:0000256" key="5">
    <source>
        <dbReference type="ARBA" id="ARBA00022806"/>
    </source>
</evidence>
<reference evidence="14" key="1">
    <citation type="journal article" date="2012" name="G3 (Bethesda)">
        <title>Pichia sorbitophila, an interspecies yeast hybrid reveals early steps of genome resolution following polyploidization.</title>
        <authorList>
            <person name="Leh Louis V."/>
            <person name="Despons L."/>
            <person name="Friedrich A."/>
            <person name="Martin T."/>
            <person name="Durrens P."/>
            <person name="Casaregola S."/>
            <person name="Neuveglise C."/>
            <person name="Fairhead C."/>
            <person name="Marck C."/>
            <person name="Cruz J.A."/>
            <person name="Straub M.L."/>
            <person name="Kugler V."/>
            <person name="Sacerdot C."/>
            <person name="Uzunov Z."/>
            <person name="Thierry A."/>
            <person name="Weiss S."/>
            <person name="Bleykasten C."/>
            <person name="De Montigny J."/>
            <person name="Jacques N."/>
            <person name="Jung P."/>
            <person name="Lemaire M."/>
            <person name="Mallet S."/>
            <person name="Morel G."/>
            <person name="Richard G.F."/>
            <person name="Sarkar A."/>
            <person name="Savel G."/>
            <person name="Schacherer J."/>
            <person name="Seret M.L."/>
            <person name="Talla E."/>
            <person name="Samson G."/>
            <person name="Jubin C."/>
            <person name="Poulain J."/>
            <person name="Vacherie B."/>
            <person name="Barbe V."/>
            <person name="Pelletier E."/>
            <person name="Sherman D.J."/>
            <person name="Westhof E."/>
            <person name="Weissenbach J."/>
            <person name="Baret P.V."/>
            <person name="Wincker P."/>
            <person name="Gaillardin C."/>
            <person name="Dujon B."/>
            <person name="Souciet J.L."/>
        </authorList>
    </citation>
    <scope>NUCLEOTIDE SEQUENCE [LARGE SCALE GENOMIC DNA]</scope>
    <source>
        <strain evidence="14">CBS 270.75 / DBVPG 7215 / KCTC 17166 / NRRL Y-17582</strain>
    </source>
</reference>
<comment type="similarity">
    <text evidence="2 9">Belongs to the DEAD box helicase family. DEAH subfamily. FANCM sub-subfamily.</text>
</comment>
<dbReference type="STRING" id="931890.G8JU10"/>
<dbReference type="FunFam" id="3.40.50.300:FF:000861">
    <property type="entry name" value="Fanconi anemia, complementation group M"/>
    <property type="match status" value="1"/>
</dbReference>
<evidence type="ECO:0000256" key="1">
    <source>
        <dbReference type="ARBA" id="ARBA00004123"/>
    </source>
</evidence>
<evidence type="ECO:0000256" key="4">
    <source>
        <dbReference type="ARBA" id="ARBA00022801"/>
    </source>
</evidence>
<evidence type="ECO:0000259" key="11">
    <source>
        <dbReference type="PROSITE" id="PS51192"/>
    </source>
</evidence>
<comment type="function">
    <text evidence="9">ATP-dependent DNA helicase involved in DNA damage repair by homologous recombination and in genome maintenance. Capable of unwinding D-loops. Plays a role in limiting crossover recombinants during mitotic DNA double-strand break (DSB) repair. Component of a FANCM-MHF complex which promotes gene conversion at blocked replication forks, probably by reversal of the stalled fork.</text>
</comment>
<dbReference type="GO" id="GO:0005524">
    <property type="term" value="F:ATP binding"/>
    <property type="evidence" value="ECO:0007669"/>
    <property type="project" value="UniProtKB-UniRule"/>
</dbReference>
<dbReference type="GO" id="GO:0033677">
    <property type="term" value="F:DNA/RNA helicase activity"/>
    <property type="evidence" value="ECO:0007669"/>
    <property type="project" value="EnsemblFungi"/>
</dbReference>
<dbReference type="InterPro" id="IPR044749">
    <property type="entry name" value="FANCM_DEXDc"/>
</dbReference>
<dbReference type="InterPro" id="IPR006935">
    <property type="entry name" value="Helicase/UvrB_N"/>
</dbReference>
<dbReference type="HOGENOM" id="CLU_002513_1_0_1"/>
<feature type="domain" description="Helicase C-terminal" evidence="12">
    <location>
        <begin position="492"/>
        <end position="655"/>
    </location>
</feature>
<dbReference type="GO" id="GO:0060543">
    <property type="term" value="P:negative regulation of strand invasion"/>
    <property type="evidence" value="ECO:0007669"/>
    <property type="project" value="EnsemblFungi"/>
</dbReference>
<keyword evidence="4" id="KW-0378">Hydrolase</keyword>
<evidence type="ECO:0000313" key="14">
    <source>
        <dbReference type="Proteomes" id="UP000006790"/>
    </source>
</evidence>
<evidence type="ECO:0000256" key="3">
    <source>
        <dbReference type="ARBA" id="ARBA00022741"/>
    </source>
</evidence>
<dbReference type="PROSITE" id="PS51192">
    <property type="entry name" value="HELICASE_ATP_BIND_1"/>
    <property type="match status" value="1"/>
</dbReference>
<feature type="compositionally biased region" description="Polar residues" evidence="10">
    <location>
        <begin position="539"/>
        <end position="552"/>
    </location>
</feature>
<evidence type="ECO:0000256" key="8">
    <source>
        <dbReference type="ARBA" id="ARBA00047995"/>
    </source>
</evidence>
<dbReference type="PROSITE" id="PS51194">
    <property type="entry name" value="HELICASE_CTER"/>
    <property type="match status" value="1"/>
</dbReference>
<name>G8JU10_ERECY</name>
<dbReference type="InterPro" id="IPR039686">
    <property type="entry name" value="FANCM/Mph1-like_ID"/>
</dbReference>
<protein>
    <recommendedName>
        <fullName evidence="9">ATP-dependent DNA helicase</fullName>
        <ecNumber evidence="9">3.6.4.12</ecNumber>
    </recommendedName>
</protein>
<dbReference type="Proteomes" id="UP000006790">
    <property type="component" value="Chromosome 4"/>
</dbReference>
<dbReference type="GeneID" id="11472813"/>
<evidence type="ECO:0000256" key="9">
    <source>
        <dbReference type="RuleBase" id="RU367027"/>
    </source>
</evidence>
<dbReference type="EMBL" id="CP002500">
    <property type="protein sequence ID" value="AET39513.1"/>
    <property type="molecule type" value="Genomic_DNA"/>
</dbReference>
<evidence type="ECO:0000256" key="7">
    <source>
        <dbReference type="ARBA" id="ARBA00023242"/>
    </source>
</evidence>
<keyword evidence="6" id="KW-0067">ATP-binding</keyword>
<feature type="compositionally biased region" description="Basic and acidic residues" evidence="10">
    <location>
        <begin position="523"/>
        <end position="534"/>
    </location>
</feature>
<feature type="domain" description="Helicase ATP-binding" evidence="11">
    <location>
        <begin position="94"/>
        <end position="261"/>
    </location>
</feature>
<dbReference type="SMART" id="SM00490">
    <property type="entry name" value="HELICc"/>
    <property type="match status" value="1"/>
</dbReference>
<dbReference type="InParanoid" id="G8JU10"/>
<keyword evidence="7" id="KW-0539">Nucleus</keyword>
<evidence type="ECO:0000256" key="2">
    <source>
        <dbReference type="ARBA" id="ARBA00009889"/>
    </source>
</evidence>
<dbReference type="InterPro" id="IPR027417">
    <property type="entry name" value="P-loop_NTPase"/>
</dbReference>
<dbReference type="GO" id="GO:0016887">
    <property type="term" value="F:ATP hydrolysis activity"/>
    <property type="evidence" value="ECO:0007669"/>
    <property type="project" value="RHEA"/>
</dbReference>
<dbReference type="RefSeq" id="XP_003646330.1">
    <property type="nucleotide sequence ID" value="XM_003646282.1"/>
</dbReference>
<organism evidence="13 14">
    <name type="scientific">Eremothecium cymbalariae (strain CBS 270.75 / DBVPG 7215 / KCTC 17166 / NRRL Y-17582)</name>
    <name type="common">Yeast</name>
    <dbReference type="NCBI Taxonomy" id="931890"/>
    <lineage>
        <taxon>Eukaryota</taxon>
        <taxon>Fungi</taxon>
        <taxon>Dikarya</taxon>
        <taxon>Ascomycota</taxon>
        <taxon>Saccharomycotina</taxon>
        <taxon>Saccharomycetes</taxon>
        <taxon>Saccharomycetales</taxon>
        <taxon>Saccharomycetaceae</taxon>
        <taxon>Eremothecium</taxon>
    </lineage>
</organism>
<dbReference type="GO" id="GO:0000400">
    <property type="term" value="F:four-way junction DNA binding"/>
    <property type="evidence" value="ECO:0007669"/>
    <property type="project" value="TreeGrafter"/>
</dbReference>
<dbReference type="CDD" id="cd12091">
    <property type="entry name" value="FANCM_ID"/>
    <property type="match status" value="1"/>
</dbReference>
<comment type="subunit">
    <text evidence="9">Interacts with the MHF histone-fold complex to form the FANCM-MHF complex.</text>
</comment>
<keyword evidence="3" id="KW-0547">Nucleotide-binding</keyword>
<dbReference type="GO" id="GO:0005634">
    <property type="term" value="C:nucleus"/>
    <property type="evidence" value="ECO:0007669"/>
    <property type="project" value="UniProtKB-SubCell"/>
</dbReference>
<dbReference type="Pfam" id="PF00271">
    <property type="entry name" value="Helicase_C"/>
    <property type="match status" value="1"/>
</dbReference>
<dbReference type="InterPro" id="IPR001650">
    <property type="entry name" value="Helicase_C-like"/>
</dbReference>
<keyword evidence="5" id="KW-0347">Helicase</keyword>
<dbReference type="SUPFAM" id="SSF52540">
    <property type="entry name" value="P-loop containing nucleoside triphosphate hydrolases"/>
    <property type="match status" value="1"/>
</dbReference>
<dbReference type="GO" id="GO:0033567">
    <property type="term" value="P:DNA replication, Okazaki fragment processing"/>
    <property type="evidence" value="ECO:0007669"/>
    <property type="project" value="EnsemblFungi"/>
</dbReference>
<accession>G8JU10</accession>
<dbReference type="InterPro" id="IPR014001">
    <property type="entry name" value="Helicase_ATP-bd"/>
</dbReference>
<dbReference type="GO" id="GO:0009378">
    <property type="term" value="F:four-way junction helicase activity"/>
    <property type="evidence" value="ECO:0007669"/>
    <property type="project" value="TreeGrafter"/>
</dbReference>
<dbReference type="EC" id="3.6.4.12" evidence="9"/>
<dbReference type="PANTHER" id="PTHR14025:SF20">
    <property type="entry name" value="FANCONI ANEMIA GROUP M PROTEIN"/>
    <property type="match status" value="1"/>
</dbReference>